<dbReference type="PANTHER" id="PTHR22807">
    <property type="entry name" value="NOP2 YEAST -RELATED NOL1/NOP2/FMU SUN DOMAIN-CONTAINING"/>
    <property type="match status" value="1"/>
</dbReference>
<dbReference type="InterPro" id="IPR011042">
    <property type="entry name" value="6-blade_b-propeller_TolB-like"/>
</dbReference>
<evidence type="ECO:0000256" key="6">
    <source>
        <dbReference type="ARBA" id="ARBA00022691"/>
    </source>
</evidence>
<dbReference type="Pfam" id="PF01189">
    <property type="entry name" value="Methyltr_RsmB-F"/>
    <property type="match status" value="2"/>
</dbReference>
<proteinExistence type="inferred from homology"/>
<dbReference type="InterPro" id="IPR054728">
    <property type="entry name" value="RsmB-like_ferredoxin"/>
</dbReference>
<dbReference type="InterPro" id="IPR023267">
    <property type="entry name" value="RCMT"/>
</dbReference>
<keyword evidence="5 9" id="KW-0808">Transferase</keyword>
<dbReference type="Pfam" id="PF22458">
    <property type="entry name" value="RsmF-B_ferredox"/>
    <property type="match status" value="1"/>
</dbReference>
<dbReference type="AlphaFoldDB" id="A0A6J8DEI2"/>
<evidence type="ECO:0000313" key="13">
    <source>
        <dbReference type="Proteomes" id="UP000507470"/>
    </source>
</evidence>
<feature type="domain" description="SAM-dependent MTase RsmB/NOP-type" evidence="11">
    <location>
        <begin position="53"/>
        <end position="363"/>
    </location>
</feature>
<dbReference type="InterPro" id="IPR023273">
    <property type="entry name" value="RCMT_NOP2"/>
</dbReference>
<evidence type="ECO:0000256" key="2">
    <source>
        <dbReference type="ARBA" id="ARBA00007494"/>
    </source>
</evidence>
<keyword evidence="3" id="KW-0690">Ribosome biogenesis</keyword>
<feature type="region of interest" description="Disordered" evidence="10">
    <location>
        <begin position="784"/>
        <end position="826"/>
    </location>
</feature>
<reference evidence="12 13" key="1">
    <citation type="submission" date="2020-06" db="EMBL/GenBank/DDBJ databases">
        <authorList>
            <person name="Li R."/>
            <person name="Bekaert M."/>
        </authorList>
    </citation>
    <scope>NUCLEOTIDE SEQUENCE [LARGE SCALE GENOMIC DNA]</scope>
    <source>
        <strain evidence="13">wild</strain>
    </source>
</reference>
<dbReference type="GO" id="GO:0009383">
    <property type="term" value="F:rRNA (cytosine-C5-)-methyltransferase activity"/>
    <property type="evidence" value="ECO:0007669"/>
    <property type="project" value="TreeGrafter"/>
</dbReference>
<dbReference type="PANTHER" id="PTHR22807:SF30">
    <property type="entry name" value="28S RRNA (CYTOSINE(4447)-C(5))-METHYLTRANSFERASE-RELATED"/>
    <property type="match status" value="1"/>
</dbReference>
<comment type="subcellular location">
    <subcellularLocation>
        <location evidence="1">Nucleus</location>
        <location evidence="1">Nucleolus</location>
    </subcellularLocation>
</comment>
<dbReference type="SUPFAM" id="SSF63829">
    <property type="entry name" value="Calcium-dependent phosphotriesterase"/>
    <property type="match status" value="1"/>
</dbReference>
<dbReference type="FunFam" id="3.30.70.1170:FF:000001">
    <property type="entry name" value="Ribosomal RNA methyltransferase Nop2"/>
    <property type="match status" value="1"/>
</dbReference>
<feature type="binding site" evidence="9">
    <location>
        <begin position="145"/>
        <end position="151"/>
    </location>
    <ligand>
        <name>S-adenosyl-L-methionine</name>
        <dbReference type="ChEBI" id="CHEBI:59789"/>
    </ligand>
</feature>
<evidence type="ECO:0000256" key="8">
    <source>
        <dbReference type="ARBA" id="ARBA00023242"/>
    </source>
</evidence>
<dbReference type="Gene3D" id="3.30.70.1170">
    <property type="entry name" value="Sun protein, domain 3"/>
    <property type="match status" value="1"/>
</dbReference>
<keyword evidence="8" id="KW-0539">Nucleus</keyword>
<dbReference type="GO" id="GO:0005730">
    <property type="term" value="C:nucleolus"/>
    <property type="evidence" value="ECO:0007669"/>
    <property type="project" value="UniProtKB-SubCell"/>
</dbReference>
<keyword evidence="6 9" id="KW-0949">S-adenosyl-L-methionine</keyword>
<feature type="binding site" evidence="9">
    <location>
        <position position="236"/>
    </location>
    <ligand>
        <name>S-adenosyl-L-methionine</name>
        <dbReference type="ChEBI" id="CHEBI:59789"/>
    </ligand>
</feature>
<feature type="binding site" evidence="9">
    <location>
        <position position="196"/>
    </location>
    <ligand>
        <name>S-adenosyl-L-methionine</name>
        <dbReference type="ChEBI" id="CHEBI:59789"/>
    </ligand>
</feature>
<evidence type="ECO:0000256" key="3">
    <source>
        <dbReference type="ARBA" id="ARBA00022517"/>
    </source>
</evidence>
<sequence>MGVLADFKVRRTEGRSRQEYIGQLRKDLCTYYSYNDFLMEKLMQLFPLEIHEFLEANEVQRPVTIRTNTLKTRRRDLAQALINRGVNLDPIGKWSKVGLVVYDSQVPLGATPEYLAGHYILQGGSSFLPVMALAPQENERILDMASAPGGKTTYIAAVMKNTGSIFANDANKDRAKAIVGNIHRMGITNTVISHYDGILAIIGNIHRMGITNTVISHYDGRIYPTIMKGFDRVLLDAPCSGTGVIAKDVEVKINKDEKDIQRCSHLQRELILAAIDSCDAKSSTGGYIVYSTCSILVEENEAVINYALKKRNVKLVPTGLDFGREGFVKFEKHRFHPNMKLTKRFYPHTHNLDGFFVAKLKKFSNKVPVDPDKQGTTENVTEQMETTDCYLNTQVLKMSRKCEKHGMILDLFCLGHNIAVCARCSQSDHFKCPQFVSVEDAAKYANPLSQRTARSQDDSSEHRSPANILKTVNQEKNTFTNYVKAAIESGEQNTFTKFLTTNVTRSENDRIEESMKNSTPLATSRDFQIDESIGENNTFEDPSDPDNLESYRPLSADFHLVSDNVNVQAKEPTSSKSHANSNTGKSEVGQLLEDVKKFSKGLSSRDDVGITLDDLILKIDRTLNEIAENFENTRNQKKTIEYQIKEIRARLNTHLDNMERKLLNSLESKFSHCEASVVNVVEKLQKGRIEITHMKSGNADNPNSPFQANTLLAIRESDKQMRRMKRSIHALTENVYAIDIDVKINQDLNIFINEVQAFGEVTVNSRLNPKISQPILEQRRIEVIRTDSKRSQPGSPSRANSKAIQRTDSKKVKGVSKLKRSGSKRETIETTKRLETVQILPEIELGQHLAVMDEPLPEIITTSRSGISGIRIMQKKKVKIGHKWTSSVSNCKMLPNGRLIFIDTENKRLVIHNKDTYVYRNLRVHDSPRDFTILDNDRIAVTFGIYIEVLNILTSRIEKRIQLEFFECNGISFMDGKYYIYGIFDGYLLSRHGIQIMDMHGRIEDRLPITRVQTIHHSITTWRGRIYYTGYSSIACCMTSGEELWVFKHETMDRPKSVTIDNFGNVFASFENENKIVVISVDGLYSKEFELRKHDLYYGQEPKPISVYFDTIESALIVCNANKDHSVMYFVKYDSANKD</sequence>
<feature type="compositionally biased region" description="Polar residues" evidence="10">
    <location>
        <begin position="568"/>
        <end position="585"/>
    </location>
</feature>
<dbReference type="Gene3D" id="2.120.10.30">
    <property type="entry name" value="TolB, C-terminal domain"/>
    <property type="match status" value="1"/>
</dbReference>
<dbReference type="InterPro" id="IPR049560">
    <property type="entry name" value="MeTrfase_RsmB-F_NOP2_cat"/>
</dbReference>
<dbReference type="PROSITE" id="PS01153">
    <property type="entry name" value="NOL1_NOP2_SUN"/>
    <property type="match status" value="1"/>
</dbReference>
<dbReference type="OrthoDB" id="6066359at2759"/>
<feature type="binding site" evidence="9">
    <location>
        <position position="169"/>
    </location>
    <ligand>
        <name>S-adenosyl-L-methionine</name>
        <dbReference type="ChEBI" id="CHEBI:59789"/>
    </ligand>
</feature>
<feature type="region of interest" description="Disordered" evidence="10">
    <location>
        <begin position="447"/>
        <end position="466"/>
    </location>
</feature>
<dbReference type="InterPro" id="IPR029063">
    <property type="entry name" value="SAM-dependent_MTases_sf"/>
</dbReference>
<dbReference type="PROSITE" id="PS51686">
    <property type="entry name" value="SAM_MT_RSMB_NOP"/>
    <property type="match status" value="1"/>
</dbReference>
<evidence type="ECO:0000256" key="10">
    <source>
        <dbReference type="SAM" id="MobiDB-lite"/>
    </source>
</evidence>
<dbReference type="GO" id="GO:0000470">
    <property type="term" value="P:maturation of LSU-rRNA"/>
    <property type="evidence" value="ECO:0007669"/>
    <property type="project" value="TreeGrafter"/>
</dbReference>
<feature type="active site" description="Nucleophile" evidence="9">
    <location>
        <position position="293"/>
    </location>
</feature>
<evidence type="ECO:0000256" key="1">
    <source>
        <dbReference type="ARBA" id="ARBA00004604"/>
    </source>
</evidence>
<feature type="compositionally biased region" description="Basic residues" evidence="10">
    <location>
        <begin position="812"/>
        <end position="822"/>
    </location>
</feature>
<feature type="region of interest" description="Disordered" evidence="10">
    <location>
        <begin position="568"/>
        <end position="588"/>
    </location>
</feature>
<evidence type="ECO:0000256" key="5">
    <source>
        <dbReference type="ARBA" id="ARBA00022679"/>
    </source>
</evidence>
<evidence type="ECO:0000259" key="11">
    <source>
        <dbReference type="PROSITE" id="PS51686"/>
    </source>
</evidence>
<keyword evidence="4 9" id="KW-0489">Methyltransferase</keyword>
<dbReference type="GO" id="GO:0070475">
    <property type="term" value="P:rRNA base methylation"/>
    <property type="evidence" value="ECO:0007669"/>
    <property type="project" value="TreeGrafter"/>
</dbReference>
<dbReference type="CDD" id="cd19769">
    <property type="entry name" value="Bbox2_TRIM16-like"/>
    <property type="match status" value="1"/>
</dbReference>
<keyword evidence="13" id="KW-1185">Reference proteome</keyword>
<evidence type="ECO:0000256" key="9">
    <source>
        <dbReference type="PROSITE-ProRule" id="PRU01023"/>
    </source>
</evidence>
<dbReference type="EC" id="2.1.1.310" evidence="12"/>
<organism evidence="12 13">
    <name type="scientific">Mytilus coruscus</name>
    <name type="common">Sea mussel</name>
    <dbReference type="NCBI Taxonomy" id="42192"/>
    <lineage>
        <taxon>Eukaryota</taxon>
        <taxon>Metazoa</taxon>
        <taxon>Spiralia</taxon>
        <taxon>Lophotrochozoa</taxon>
        <taxon>Mollusca</taxon>
        <taxon>Bivalvia</taxon>
        <taxon>Autobranchia</taxon>
        <taxon>Pteriomorphia</taxon>
        <taxon>Mytilida</taxon>
        <taxon>Mytiloidea</taxon>
        <taxon>Mytilidae</taxon>
        <taxon>Mytilinae</taxon>
        <taxon>Mytilus</taxon>
    </lineage>
</organism>
<keyword evidence="7 9" id="KW-0694">RNA-binding</keyword>
<accession>A0A6J8DEI2</accession>
<dbReference type="PRINTS" id="PR02008">
    <property type="entry name" value="RCMTFAMILY"/>
</dbReference>
<dbReference type="InterPro" id="IPR001678">
    <property type="entry name" value="MeTrfase_RsmB-F_NOP2_dom"/>
</dbReference>
<dbReference type="SUPFAM" id="SSF57845">
    <property type="entry name" value="B-box zinc-binding domain"/>
    <property type="match status" value="1"/>
</dbReference>
<dbReference type="Proteomes" id="UP000507470">
    <property type="component" value="Unassembled WGS sequence"/>
</dbReference>
<dbReference type="PRINTS" id="PR02012">
    <property type="entry name" value="RCMTNOP2"/>
</dbReference>
<dbReference type="InterPro" id="IPR018314">
    <property type="entry name" value="RsmB/NOL1/NOP2-like_CS"/>
</dbReference>
<dbReference type="SUPFAM" id="SSF53335">
    <property type="entry name" value="S-adenosyl-L-methionine-dependent methyltransferases"/>
    <property type="match status" value="1"/>
</dbReference>
<feature type="compositionally biased region" description="Basic and acidic residues" evidence="10">
    <location>
        <begin position="454"/>
        <end position="464"/>
    </location>
</feature>
<dbReference type="EMBL" id="CACVKT020007353">
    <property type="protein sequence ID" value="CAC5407098.1"/>
    <property type="molecule type" value="Genomic_DNA"/>
</dbReference>
<evidence type="ECO:0000313" key="12">
    <source>
        <dbReference type="EMBL" id="CAC5407098.1"/>
    </source>
</evidence>
<evidence type="ECO:0000256" key="4">
    <source>
        <dbReference type="ARBA" id="ARBA00022603"/>
    </source>
</evidence>
<protein>
    <submittedName>
        <fullName evidence="12">NOP2</fullName>
        <ecNumber evidence="12">2.1.1.310</ecNumber>
    </submittedName>
</protein>
<comment type="similarity">
    <text evidence="2 9">Belongs to the class I-like SAM-binding methyltransferase superfamily. RsmB/NOP family.</text>
</comment>
<dbReference type="GO" id="GO:0003723">
    <property type="term" value="F:RNA binding"/>
    <property type="evidence" value="ECO:0007669"/>
    <property type="project" value="UniProtKB-UniRule"/>
</dbReference>
<name>A0A6J8DEI2_MYTCO</name>
<gene>
    <name evidence="12" type="ORF">MCOR_40605</name>
</gene>
<evidence type="ECO:0000256" key="7">
    <source>
        <dbReference type="ARBA" id="ARBA00022884"/>
    </source>
</evidence>
<dbReference type="Gene3D" id="3.30.160.60">
    <property type="entry name" value="Classic Zinc Finger"/>
    <property type="match status" value="1"/>
</dbReference>
<dbReference type="Gene3D" id="3.40.50.150">
    <property type="entry name" value="Vaccinia Virus protein VP39"/>
    <property type="match status" value="1"/>
</dbReference>
<feature type="compositionally biased region" description="Polar residues" evidence="10">
    <location>
        <begin position="791"/>
        <end position="804"/>
    </location>
</feature>